<dbReference type="Proteomes" id="UP000179057">
    <property type="component" value="Unassembled WGS sequence"/>
</dbReference>
<evidence type="ECO:0000256" key="1">
    <source>
        <dbReference type="SAM" id="Phobius"/>
    </source>
</evidence>
<protein>
    <submittedName>
        <fullName evidence="2">Uncharacterized protein</fullName>
    </submittedName>
</protein>
<organism evidence="2 3">
    <name type="scientific">Candidatus Wolfebacteria bacterium RIFOXYD1_FULL_48_65</name>
    <dbReference type="NCBI Taxonomy" id="1802561"/>
    <lineage>
        <taxon>Bacteria</taxon>
        <taxon>Candidatus Wolfeibacteriota</taxon>
    </lineage>
</organism>
<keyword evidence="1" id="KW-0472">Membrane</keyword>
<comment type="caution">
    <text evidence="2">The sequence shown here is derived from an EMBL/GenBank/DDBJ whole genome shotgun (WGS) entry which is preliminary data.</text>
</comment>
<keyword evidence="1" id="KW-0812">Transmembrane</keyword>
<sequence>MREKLGKYIQRLSAFGIIVIGAKVTSDGFAALKSTAAMGRPVGVSSIVLGALWVLIGCLFMAASYTLEQQRGNRKKGGRK</sequence>
<keyword evidence="1" id="KW-1133">Transmembrane helix</keyword>
<reference evidence="2 3" key="1">
    <citation type="journal article" date="2016" name="Nat. Commun.">
        <title>Thousands of microbial genomes shed light on interconnected biogeochemical processes in an aquifer system.</title>
        <authorList>
            <person name="Anantharaman K."/>
            <person name="Brown C.T."/>
            <person name="Hug L.A."/>
            <person name="Sharon I."/>
            <person name="Castelle C.J."/>
            <person name="Probst A.J."/>
            <person name="Thomas B.C."/>
            <person name="Singh A."/>
            <person name="Wilkins M.J."/>
            <person name="Karaoz U."/>
            <person name="Brodie E.L."/>
            <person name="Williams K.H."/>
            <person name="Hubbard S.S."/>
            <person name="Banfield J.F."/>
        </authorList>
    </citation>
    <scope>NUCLEOTIDE SEQUENCE [LARGE SCALE GENOMIC DNA]</scope>
</reference>
<dbReference type="AlphaFoldDB" id="A0A1F8DYL8"/>
<proteinExistence type="predicted"/>
<gene>
    <name evidence="2" type="ORF">A2610_00195</name>
</gene>
<name>A0A1F8DYL8_9BACT</name>
<evidence type="ECO:0000313" key="2">
    <source>
        <dbReference type="EMBL" id="OGM93653.1"/>
    </source>
</evidence>
<accession>A0A1F8DYL8</accession>
<evidence type="ECO:0000313" key="3">
    <source>
        <dbReference type="Proteomes" id="UP000179057"/>
    </source>
</evidence>
<feature type="transmembrane region" description="Helical" evidence="1">
    <location>
        <begin position="12"/>
        <end position="32"/>
    </location>
</feature>
<feature type="transmembrane region" description="Helical" evidence="1">
    <location>
        <begin position="44"/>
        <end position="67"/>
    </location>
</feature>
<dbReference type="EMBL" id="MGIV01000023">
    <property type="protein sequence ID" value="OGM93653.1"/>
    <property type="molecule type" value="Genomic_DNA"/>
</dbReference>